<dbReference type="Proteomes" id="UP001062846">
    <property type="component" value="Chromosome 8"/>
</dbReference>
<protein>
    <submittedName>
        <fullName evidence="1">Uncharacterized protein</fullName>
    </submittedName>
</protein>
<comment type="caution">
    <text evidence="1">The sequence shown here is derived from an EMBL/GenBank/DDBJ whole genome shotgun (WGS) entry which is preliminary data.</text>
</comment>
<proteinExistence type="predicted"/>
<organism evidence="1 2">
    <name type="scientific">Rhododendron molle</name>
    <name type="common">Chinese azalea</name>
    <name type="synonym">Azalea mollis</name>
    <dbReference type="NCBI Taxonomy" id="49168"/>
    <lineage>
        <taxon>Eukaryota</taxon>
        <taxon>Viridiplantae</taxon>
        <taxon>Streptophyta</taxon>
        <taxon>Embryophyta</taxon>
        <taxon>Tracheophyta</taxon>
        <taxon>Spermatophyta</taxon>
        <taxon>Magnoliopsida</taxon>
        <taxon>eudicotyledons</taxon>
        <taxon>Gunneridae</taxon>
        <taxon>Pentapetalae</taxon>
        <taxon>asterids</taxon>
        <taxon>Ericales</taxon>
        <taxon>Ericaceae</taxon>
        <taxon>Ericoideae</taxon>
        <taxon>Rhodoreae</taxon>
        <taxon>Rhododendron</taxon>
    </lineage>
</organism>
<dbReference type="EMBL" id="CM046395">
    <property type="protein sequence ID" value="KAI8542212.1"/>
    <property type="molecule type" value="Genomic_DNA"/>
</dbReference>
<keyword evidence="2" id="KW-1185">Reference proteome</keyword>
<evidence type="ECO:0000313" key="2">
    <source>
        <dbReference type="Proteomes" id="UP001062846"/>
    </source>
</evidence>
<sequence>MGVTIFLIMQLAGPAANLSLKGSPYWMAPELLQSVMQKDASSDLALAVDIWSLGCTIIEMLNGKPPWSEYEGAAAMFKVLRETPPIPEILSPEGKDFLRCCFHRNPADRPSAVKLLDHRFLSTSQIDVQPCTQGFNEMILMALLDEAAPVGSLHLCIVEIQQLQKFVEHIFVTVILPFGLKLLNPDICFLIQAYSEINGRNAYGAGPPQVEETHSGLWESLRKVNFHLFQLT</sequence>
<accession>A0ACC0MMH9</accession>
<name>A0ACC0MMH9_RHOML</name>
<gene>
    <name evidence="1" type="ORF">RHMOL_Rhmol08G0120400</name>
</gene>
<evidence type="ECO:0000313" key="1">
    <source>
        <dbReference type="EMBL" id="KAI8542212.1"/>
    </source>
</evidence>
<reference evidence="1" key="1">
    <citation type="submission" date="2022-02" db="EMBL/GenBank/DDBJ databases">
        <title>Plant Genome Project.</title>
        <authorList>
            <person name="Zhang R.-G."/>
        </authorList>
    </citation>
    <scope>NUCLEOTIDE SEQUENCE</scope>
    <source>
        <strain evidence="1">AT1</strain>
    </source>
</reference>